<gene>
    <name evidence="1" type="ORF">BH006_17265</name>
</gene>
<sequence>MSGSPLRRQGSAIIRVNGSEIETLAGSTFTPSGMQKETVKGSAVYGWKGTPHEATLECKIVAGGTVSVADIVNWDNLTIEFRSDVGEVHLMPNAWVTDVPTNSDSGEISVKFAAKKSKRIA</sequence>
<accession>A0A3F3IFZ8</accession>
<dbReference type="EMBL" id="MJEL01000009">
    <property type="protein sequence ID" value="OEH98411.1"/>
    <property type="molecule type" value="Genomic_DNA"/>
</dbReference>
<proteinExistence type="predicted"/>
<dbReference type="InterPro" id="IPR019596">
    <property type="entry name" value="Phage_Mu_GpM_tail_tub"/>
</dbReference>
<dbReference type="Pfam" id="PF10618">
    <property type="entry name" value="Tail_tube"/>
    <property type="match status" value="1"/>
</dbReference>
<dbReference type="RefSeq" id="WP_069721177.1">
    <property type="nucleotide sequence ID" value="NZ_MJEL01000009.1"/>
</dbReference>
<dbReference type="AlphaFoldDB" id="A0A3F3IFZ8"/>
<reference evidence="1" key="1">
    <citation type="submission" date="2016-09" db="EMBL/GenBank/DDBJ databases">
        <title>Whole Genome Sequencing of Salmonella enterica subsp. enterica serovar Nottingham.</title>
        <authorList>
            <person name="Zheng J."/>
            <person name="Wang H."/>
        </authorList>
    </citation>
    <scope>NUCLEOTIDE SEQUENCE [LARGE SCALE GENOMIC DNA]</scope>
    <source>
        <strain evidence="1">CFSAN055411</strain>
    </source>
</reference>
<protein>
    <submittedName>
        <fullName evidence="1">Phage tail protein</fullName>
    </submittedName>
</protein>
<name>A0A3F3IFZ8_SALER</name>
<evidence type="ECO:0000313" key="1">
    <source>
        <dbReference type="EMBL" id="OEH98411.1"/>
    </source>
</evidence>
<organism evidence="1">
    <name type="scientific">Salmonella enterica</name>
    <name type="common">Salmonella choleraesuis</name>
    <dbReference type="NCBI Taxonomy" id="28901"/>
    <lineage>
        <taxon>Bacteria</taxon>
        <taxon>Pseudomonadati</taxon>
        <taxon>Pseudomonadota</taxon>
        <taxon>Gammaproteobacteria</taxon>
        <taxon>Enterobacterales</taxon>
        <taxon>Enterobacteriaceae</taxon>
        <taxon>Salmonella</taxon>
    </lineage>
</organism>
<comment type="caution">
    <text evidence="1">The sequence shown here is derived from an EMBL/GenBank/DDBJ whole genome shotgun (WGS) entry which is preliminary data.</text>
</comment>
<dbReference type="Proteomes" id="UP000852880">
    <property type="component" value="Unassembled WGS sequence"/>
</dbReference>